<dbReference type="EMBL" id="JAIRAU010000008">
    <property type="protein sequence ID" value="MBZ5709649.1"/>
    <property type="molecule type" value="Genomic_DNA"/>
</dbReference>
<keyword evidence="4" id="KW-1185">Reference proteome</keyword>
<dbReference type="EMBL" id="JAIRAU010000005">
    <property type="protein sequence ID" value="MBZ5709399.1"/>
    <property type="molecule type" value="Genomic_DNA"/>
</dbReference>
<protein>
    <recommendedName>
        <fullName evidence="5">Transposase</fullName>
    </recommendedName>
</protein>
<evidence type="ECO:0000313" key="1">
    <source>
        <dbReference type="EMBL" id="MBZ5709399.1"/>
    </source>
</evidence>
<evidence type="ECO:0000313" key="3">
    <source>
        <dbReference type="EMBL" id="MBZ5709649.1"/>
    </source>
</evidence>
<evidence type="ECO:0008006" key="5">
    <source>
        <dbReference type="Google" id="ProtNLM"/>
    </source>
</evidence>
<gene>
    <name evidence="1" type="ORF">K7C98_09015</name>
    <name evidence="2" type="ORF">K7C98_10135</name>
    <name evidence="3" type="ORF">K7C98_10280</name>
</gene>
<comment type="caution">
    <text evidence="3">The sequence shown here is derived from an EMBL/GenBank/DDBJ whole genome shotgun (WGS) entry which is preliminary data.</text>
</comment>
<reference evidence="3" key="1">
    <citation type="submission" date="2021-08" db="EMBL/GenBank/DDBJ databases">
        <authorList>
            <person name="Stevens D.C."/>
        </authorList>
    </citation>
    <scope>NUCLEOTIDE SEQUENCE</scope>
    <source>
        <strain evidence="3">DSM 53165</strain>
    </source>
</reference>
<sequence length="113" mass="12282">MKALETSSVWRERVEAWARSGLTCKEYAAKIGVNPHTLAGWRWKLRRRTAATASTKTRAPAADLVDVTEQVAAALAKEVGVIEVELGGALVRVRGEVDAEMLVRLLSAIGGRR</sequence>
<evidence type="ECO:0000313" key="2">
    <source>
        <dbReference type="EMBL" id="MBZ5709620.1"/>
    </source>
</evidence>
<evidence type="ECO:0000313" key="4">
    <source>
        <dbReference type="Proteomes" id="UP001139031"/>
    </source>
</evidence>
<organism evidence="3 4">
    <name type="scientific">Nannocystis pusilla</name>
    <dbReference type="NCBI Taxonomy" id="889268"/>
    <lineage>
        <taxon>Bacteria</taxon>
        <taxon>Pseudomonadati</taxon>
        <taxon>Myxococcota</taxon>
        <taxon>Polyangia</taxon>
        <taxon>Nannocystales</taxon>
        <taxon>Nannocystaceae</taxon>
        <taxon>Nannocystis</taxon>
    </lineage>
</organism>
<dbReference type="NCBIfam" id="NF047593">
    <property type="entry name" value="IS66_ISAeme5_TnpA"/>
    <property type="match status" value="1"/>
</dbReference>
<dbReference type="EMBL" id="JAIRAU010000008">
    <property type="protein sequence ID" value="MBZ5709620.1"/>
    <property type="molecule type" value="Genomic_DNA"/>
</dbReference>
<dbReference type="RefSeq" id="WP_224191170.1">
    <property type="nucleotide sequence ID" value="NZ_JAIRAU010000005.1"/>
</dbReference>
<dbReference type="Proteomes" id="UP001139031">
    <property type="component" value="Unassembled WGS sequence"/>
</dbReference>
<proteinExistence type="predicted"/>
<accession>A0ABS7TN50</accession>
<name>A0ABS7TN50_9BACT</name>